<evidence type="ECO:0000256" key="1">
    <source>
        <dbReference type="SAM" id="MobiDB-lite"/>
    </source>
</evidence>
<evidence type="ECO:0008006" key="4">
    <source>
        <dbReference type="Google" id="ProtNLM"/>
    </source>
</evidence>
<proteinExistence type="predicted"/>
<feature type="compositionally biased region" description="Basic and acidic residues" evidence="1">
    <location>
        <begin position="495"/>
        <end position="508"/>
    </location>
</feature>
<dbReference type="Pfam" id="PF21813">
    <property type="entry name" value="DUF6882"/>
    <property type="match status" value="1"/>
</dbReference>
<evidence type="ECO:0000313" key="2">
    <source>
        <dbReference type="EMBL" id="ROZ65547.1"/>
    </source>
</evidence>
<dbReference type="OrthoDB" id="7859927at2"/>
<dbReference type="EMBL" id="RKMF01000001">
    <property type="protein sequence ID" value="ROZ65547.1"/>
    <property type="molecule type" value="Genomic_DNA"/>
</dbReference>
<feature type="compositionally biased region" description="Basic and acidic residues" evidence="1">
    <location>
        <begin position="400"/>
        <end position="426"/>
    </location>
</feature>
<organism evidence="2 3">
    <name type="scientific">Kocuria soli</name>
    <dbReference type="NCBI Taxonomy" id="2485125"/>
    <lineage>
        <taxon>Bacteria</taxon>
        <taxon>Bacillati</taxon>
        <taxon>Actinomycetota</taxon>
        <taxon>Actinomycetes</taxon>
        <taxon>Micrococcales</taxon>
        <taxon>Micrococcaceae</taxon>
        <taxon>Kocuria</taxon>
    </lineage>
</organism>
<keyword evidence="3" id="KW-1185">Reference proteome</keyword>
<feature type="compositionally biased region" description="Low complexity" evidence="1">
    <location>
        <begin position="276"/>
        <end position="298"/>
    </location>
</feature>
<comment type="caution">
    <text evidence="2">The sequence shown here is derived from an EMBL/GenBank/DDBJ whole genome shotgun (WGS) entry which is preliminary data.</text>
</comment>
<dbReference type="AlphaFoldDB" id="A0A3N3ZT87"/>
<dbReference type="Proteomes" id="UP000270616">
    <property type="component" value="Unassembled WGS sequence"/>
</dbReference>
<protein>
    <recommendedName>
        <fullName evidence="4">Hydrolase</fullName>
    </recommendedName>
</protein>
<dbReference type="RefSeq" id="WP_123823433.1">
    <property type="nucleotide sequence ID" value="NZ_RKMF01000001.1"/>
</dbReference>
<feature type="compositionally biased region" description="Basic and acidic residues" evidence="1">
    <location>
        <begin position="263"/>
        <end position="275"/>
    </location>
</feature>
<feature type="compositionally biased region" description="Basic and acidic residues" evidence="1">
    <location>
        <begin position="240"/>
        <end position="249"/>
    </location>
</feature>
<feature type="compositionally biased region" description="Low complexity" evidence="1">
    <location>
        <begin position="250"/>
        <end position="262"/>
    </location>
</feature>
<reference evidence="2 3" key="1">
    <citation type="submission" date="2018-10" db="EMBL/GenBank/DDBJ databases">
        <title>Kocuria sp. M5W7-7, whole genome shotgun sequence.</title>
        <authorList>
            <person name="Tuo L."/>
        </authorList>
    </citation>
    <scope>NUCLEOTIDE SEQUENCE [LARGE SCALE GENOMIC DNA]</scope>
    <source>
        <strain evidence="2 3">M5W7-7</strain>
    </source>
</reference>
<evidence type="ECO:0000313" key="3">
    <source>
        <dbReference type="Proteomes" id="UP000270616"/>
    </source>
</evidence>
<gene>
    <name evidence="2" type="ORF">EDL96_00045</name>
</gene>
<accession>A0A3N3ZT87</accession>
<feature type="region of interest" description="Disordered" evidence="1">
    <location>
        <begin position="240"/>
        <end position="518"/>
    </location>
</feature>
<feature type="compositionally biased region" description="Polar residues" evidence="1">
    <location>
        <begin position="354"/>
        <end position="364"/>
    </location>
</feature>
<name>A0A3N3ZT87_9MICC</name>
<dbReference type="InterPro" id="IPR049249">
    <property type="entry name" value="DUF6882"/>
</dbReference>
<sequence>MTTSLQELIDDSIFISTEHQARLAELSQGVEWDVDFSVPSFTLQSDPPVVLTPHLLGTDSAERGSWVWSWQELGHFPSEVVAAAVQSRESGARADVDELITDELPTQDGLARQLTLATKSLTGVWAHYPARVGKQVTAWLLLEGPELELEPISLETMMRVIAEALQTGTAVDHNRALDSYAKLRGMHIEWDTDATCVISTRDGAQRFWFEDHQVSGVEPAESTVGEDELARLEQEARTRREALAADRSDAQQIAEQQAAQDTAVREAEEATRREASAAADSPAESVSVAPEAAAAAEAGEGDEATATQAPTQDGQEPLPAELSREDLEAPVPGTASEDLPYDQEPRRDIAPGEVTTTTVPSLSPETDDDARRDHARTAEQAATADREDHRSPGVVSPEEYAARTESAEPRDTERPEVRQPRVEEPATARPVQDEAVEPVIGPGGTVEEPGAAQAPADREPATAGTGADQSPAAPGSAKPADDARATDDQPADAQTAREDREQEDEPRKKGFFSRFFGL</sequence>